<keyword evidence="2" id="KW-0812">Transmembrane</keyword>
<feature type="transmembrane region" description="Helical" evidence="2">
    <location>
        <begin position="304"/>
        <end position="327"/>
    </location>
</feature>
<gene>
    <name evidence="3" type="ORF">BU24DRAFT_403715</name>
</gene>
<feature type="transmembrane region" description="Helical" evidence="2">
    <location>
        <begin position="106"/>
        <end position="126"/>
    </location>
</feature>
<reference evidence="3" key="1">
    <citation type="journal article" date="2020" name="Stud. Mycol.">
        <title>101 Dothideomycetes genomes: a test case for predicting lifestyles and emergence of pathogens.</title>
        <authorList>
            <person name="Haridas S."/>
            <person name="Albert R."/>
            <person name="Binder M."/>
            <person name="Bloem J."/>
            <person name="Labutti K."/>
            <person name="Salamov A."/>
            <person name="Andreopoulos B."/>
            <person name="Baker S."/>
            <person name="Barry K."/>
            <person name="Bills G."/>
            <person name="Bluhm B."/>
            <person name="Cannon C."/>
            <person name="Castanera R."/>
            <person name="Culley D."/>
            <person name="Daum C."/>
            <person name="Ezra D."/>
            <person name="Gonzalez J."/>
            <person name="Henrissat B."/>
            <person name="Kuo A."/>
            <person name="Liang C."/>
            <person name="Lipzen A."/>
            <person name="Lutzoni F."/>
            <person name="Magnuson J."/>
            <person name="Mondo S."/>
            <person name="Nolan M."/>
            <person name="Ohm R."/>
            <person name="Pangilinan J."/>
            <person name="Park H.-J."/>
            <person name="Ramirez L."/>
            <person name="Alfaro M."/>
            <person name="Sun H."/>
            <person name="Tritt A."/>
            <person name="Yoshinaga Y."/>
            <person name="Zwiers L.-H."/>
            <person name="Turgeon B."/>
            <person name="Goodwin S."/>
            <person name="Spatafora J."/>
            <person name="Crous P."/>
            <person name="Grigoriev I."/>
        </authorList>
    </citation>
    <scope>NUCLEOTIDE SEQUENCE</scope>
    <source>
        <strain evidence="3">CBS 175.79</strain>
    </source>
</reference>
<protein>
    <submittedName>
        <fullName evidence="3">Uncharacterized protein</fullName>
    </submittedName>
</protein>
<feature type="transmembrane region" description="Helical" evidence="2">
    <location>
        <begin position="269"/>
        <end position="292"/>
    </location>
</feature>
<feature type="compositionally biased region" description="Polar residues" evidence="1">
    <location>
        <begin position="142"/>
        <end position="151"/>
    </location>
</feature>
<name>A0A6A5Y5R5_9PLEO</name>
<evidence type="ECO:0000256" key="1">
    <source>
        <dbReference type="SAM" id="MobiDB-lite"/>
    </source>
</evidence>
<feature type="transmembrane region" description="Helical" evidence="2">
    <location>
        <begin position="69"/>
        <end position="91"/>
    </location>
</feature>
<keyword evidence="2" id="KW-0472">Membrane</keyword>
<dbReference type="OrthoDB" id="3525430at2759"/>
<feature type="transmembrane region" description="Helical" evidence="2">
    <location>
        <begin position="29"/>
        <end position="48"/>
    </location>
</feature>
<feature type="compositionally biased region" description="Pro residues" evidence="1">
    <location>
        <begin position="154"/>
        <end position="173"/>
    </location>
</feature>
<feature type="region of interest" description="Disordered" evidence="1">
    <location>
        <begin position="134"/>
        <end position="173"/>
    </location>
</feature>
<evidence type="ECO:0000256" key="2">
    <source>
        <dbReference type="SAM" id="Phobius"/>
    </source>
</evidence>
<feature type="transmembrane region" description="Helical" evidence="2">
    <location>
        <begin position="226"/>
        <end position="249"/>
    </location>
</feature>
<accession>A0A6A5Y5R5</accession>
<feature type="transmembrane region" description="Helical" evidence="2">
    <location>
        <begin position="347"/>
        <end position="363"/>
    </location>
</feature>
<keyword evidence="2" id="KW-1133">Transmembrane helix</keyword>
<keyword evidence="4" id="KW-1185">Reference proteome</keyword>
<dbReference type="AlphaFoldDB" id="A0A6A5Y5R5"/>
<evidence type="ECO:0000313" key="4">
    <source>
        <dbReference type="Proteomes" id="UP000799778"/>
    </source>
</evidence>
<organism evidence="3 4">
    <name type="scientific">Aaosphaeria arxii CBS 175.79</name>
    <dbReference type="NCBI Taxonomy" id="1450172"/>
    <lineage>
        <taxon>Eukaryota</taxon>
        <taxon>Fungi</taxon>
        <taxon>Dikarya</taxon>
        <taxon>Ascomycota</taxon>
        <taxon>Pezizomycotina</taxon>
        <taxon>Dothideomycetes</taxon>
        <taxon>Pleosporomycetidae</taxon>
        <taxon>Pleosporales</taxon>
        <taxon>Pleosporales incertae sedis</taxon>
        <taxon>Aaosphaeria</taxon>
    </lineage>
</organism>
<dbReference type="RefSeq" id="XP_033388958.1">
    <property type="nucleotide sequence ID" value="XM_033525594.1"/>
</dbReference>
<dbReference type="EMBL" id="ML978066">
    <property type="protein sequence ID" value="KAF2020619.1"/>
    <property type="molecule type" value="Genomic_DNA"/>
</dbReference>
<evidence type="ECO:0000313" key="3">
    <source>
        <dbReference type="EMBL" id="KAF2020619.1"/>
    </source>
</evidence>
<sequence length="364" mass="41034">MSQTDYLPWSWTIQSKNSDDHACPSESSLLGTFAAVNGIVSLLAVIFGHRIVVKKLTCGWCGERGSRSWQYMWIVPVGLQLAANAIIAWLIKRSDGYIADFKVSELMLFLVARPRLGWVVLGAFALRSRKIRQNETNRARQNRTPNRNQYLSPQSPPQSSWPPSPFGPSSPPSPYGSDTALLYPYNTSRRSVDRQDASFFPPTASSTHLSDYPWWSAFMTQFIGEFMLQIITLYIMGITAKFATTNGYYKIHKKSYWGINPAARMMYSGALYYLVAGSLFLLVAAIFIIYTVSSERTRLLGRGSKAFVAWTLAFLMISTWLGSWIFWTGFVRLSGRFYCPPKVIEQGVIWTFFSTIGIIFGTGV</sequence>
<dbReference type="GeneID" id="54282991"/>
<dbReference type="Proteomes" id="UP000799778">
    <property type="component" value="Unassembled WGS sequence"/>
</dbReference>
<proteinExistence type="predicted"/>